<organism evidence="4 5">
    <name type="scientific">Paenibacillus wenxiniae</name>
    <dbReference type="NCBI Taxonomy" id="1636843"/>
    <lineage>
        <taxon>Bacteria</taxon>
        <taxon>Bacillati</taxon>
        <taxon>Bacillota</taxon>
        <taxon>Bacilli</taxon>
        <taxon>Bacillales</taxon>
        <taxon>Paenibacillaceae</taxon>
        <taxon>Paenibacillus</taxon>
    </lineage>
</organism>
<evidence type="ECO:0000256" key="2">
    <source>
        <dbReference type="ARBA" id="ARBA00022801"/>
    </source>
</evidence>
<dbReference type="SUPFAM" id="SSF53474">
    <property type="entry name" value="alpha/beta-Hydrolases"/>
    <property type="match status" value="1"/>
</dbReference>
<accession>A0ABW4RM30</accession>
<reference evidence="5" key="1">
    <citation type="journal article" date="2019" name="Int. J. Syst. Evol. Microbiol.">
        <title>The Global Catalogue of Microorganisms (GCM) 10K type strain sequencing project: providing services to taxonomists for standard genome sequencing and annotation.</title>
        <authorList>
            <consortium name="The Broad Institute Genomics Platform"/>
            <consortium name="The Broad Institute Genome Sequencing Center for Infectious Disease"/>
            <person name="Wu L."/>
            <person name="Ma J."/>
        </authorList>
    </citation>
    <scope>NUCLEOTIDE SEQUENCE [LARGE SCALE GENOMIC DNA]</scope>
    <source>
        <strain evidence="5">CCUG 54950</strain>
    </source>
</reference>
<dbReference type="GO" id="GO:0016787">
    <property type="term" value="F:hydrolase activity"/>
    <property type="evidence" value="ECO:0007669"/>
    <property type="project" value="UniProtKB-KW"/>
</dbReference>
<dbReference type="PANTHER" id="PTHR40841">
    <property type="entry name" value="SIDEROPHORE TRIACETYLFUSARININE C ESTERASE"/>
    <property type="match status" value="1"/>
</dbReference>
<evidence type="ECO:0000256" key="1">
    <source>
        <dbReference type="ARBA" id="ARBA00005622"/>
    </source>
</evidence>
<evidence type="ECO:0000256" key="3">
    <source>
        <dbReference type="SAM" id="MobiDB-lite"/>
    </source>
</evidence>
<dbReference type="Pfam" id="PF00756">
    <property type="entry name" value="Esterase"/>
    <property type="match status" value="1"/>
</dbReference>
<dbReference type="InterPro" id="IPR052558">
    <property type="entry name" value="Siderophore_Hydrolase_D"/>
</dbReference>
<feature type="region of interest" description="Disordered" evidence="3">
    <location>
        <begin position="1"/>
        <end position="20"/>
    </location>
</feature>
<name>A0ABW4RM30_9BACL</name>
<evidence type="ECO:0000313" key="4">
    <source>
        <dbReference type="EMBL" id="MFD1886890.1"/>
    </source>
</evidence>
<gene>
    <name evidence="4" type="ORF">ACFSC9_15420</name>
</gene>
<keyword evidence="2 4" id="KW-0378">Hydrolase</keyword>
<dbReference type="InterPro" id="IPR000801">
    <property type="entry name" value="Esterase-like"/>
</dbReference>
<dbReference type="RefSeq" id="WP_347326580.1">
    <property type="nucleotide sequence ID" value="NZ_JBCGUH010000013.1"/>
</dbReference>
<protein>
    <submittedName>
        <fullName evidence="4">Alpha/beta hydrolase</fullName>
    </submittedName>
</protein>
<sequence>MNTSHHAQHANDPNPTPSERQLISSTEVRLRGTMQLDLTSAEGRLYRILVSLPDAPPPPEGYPIIYMLDGHYLFATMLEAERSQSRRTEKTGATASIIVGIGYPSELPNSPERHFDYTLPVPPQQLPASRDGQPWPAHGGADLFLQFIEQVLKPEIECRLPVNQAHQTLLGHSFGGLFTLHALFSSPQSFRNYVAASPSLHWAQPLIADEEQQFVHTIQKQHREQAQTDPHHLLIVAGELECAAPFYMLQNARTLAERLSGLEAYGLHVRFREYPEENHGSVVPSMISAALRTASL</sequence>
<comment type="similarity">
    <text evidence="1">Belongs to the esterase D family.</text>
</comment>
<keyword evidence="5" id="KW-1185">Reference proteome</keyword>
<dbReference type="Proteomes" id="UP001597233">
    <property type="component" value="Unassembled WGS sequence"/>
</dbReference>
<evidence type="ECO:0000313" key="5">
    <source>
        <dbReference type="Proteomes" id="UP001597233"/>
    </source>
</evidence>
<dbReference type="Gene3D" id="3.40.50.1820">
    <property type="entry name" value="alpha/beta hydrolase"/>
    <property type="match status" value="1"/>
</dbReference>
<dbReference type="PANTHER" id="PTHR40841:SF2">
    <property type="entry name" value="SIDEROPHORE-DEGRADING ESTERASE (EUROFUNG)"/>
    <property type="match status" value="1"/>
</dbReference>
<dbReference type="InterPro" id="IPR029058">
    <property type="entry name" value="AB_hydrolase_fold"/>
</dbReference>
<comment type="caution">
    <text evidence="4">The sequence shown here is derived from an EMBL/GenBank/DDBJ whole genome shotgun (WGS) entry which is preliminary data.</text>
</comment>
<proteinExistence type="inferred from homology"/>
<dbReference type="EMBL" id="JBHUEH010000022">
    <property type="protein sequence ID" value="MFD1886890.1"/>
    <property type="molecule type" value="Genomic_DNA"/>
</dbReference>